<dbReference type="PANTHER" id="PTHR31672">
    <property type="entry name" value="BNACNNG10540D PROTEIN"/>
    <property type="match status" value="1"/>
</dbReference>
<organism evidence="1">
    <name type="scientific">Aegilops tauschii</name>
    <name type="common">Tausch's goatgrass</name>
    <name type="synonym">Aegilops squarrosa</name>
    <dbReference type="NCBI Taxonomy" id="37682"/>
    <lineage>
        <taxon>Eukaryota</taxon>
        <taxon>Viridiplantae</taxon>
        <taxon>Streptophyta</taxon>
        <taxon>Embryophyta</taxon>
        <taxon>Tracheophyta</taxon>
        <taxon>Spermatophyta</taxon>
        <taxon>Magnoliopsida</taxon>
        <taxon>Liliopsida</taxon>
        <taxon>Poales</taxon>
        <taxon>Poaceae</taxon>
        <taxon>BOP clade</taxon>
        <taxon>Pooideae</taxon>
        <taxon>Triticodae</taxon>
        <taxon>Triticeae</taxon>
        <taxon>Triticinae</taxon>
        <taxon>Aegilops</taxon>
    </lineage>
</organism>
<sequence length="443" mass="51117">MDTTVPHLPDDVLLEILVRLPARYIAGCRAVSRAWRSAISHPIFDRIHSSRPTVVAEITAEHKIERHGVEGDWIQCRSVNRVIVFDFIGVGRQRTPFPRALCFTSALLTSVMGSWDGVVCLQRSEWQRHPYYFEGIEWPPRPSYGNGFHIRQYVLWNPLTMACATVGPPSREGCIIGGYAHPETRRFHLLHASGETDHIIGTTIFRILRVGDAVWRELRVQETSADADAAPPRIIMNRSPRCVRLHDNLHWPVESIGSGTSTVRLLALDTTREKFWSMETSERHGRPFYLMTTRISVLPGGKLCLFSVEQFSSTMEAWMEVWVLEDYPCGPRGSWRWRLKERISLVTWEGFDLRTFFETNQIETVEDGEEGEEVLRLKQANGRIDAYNFRRKAWRTVACATFVCTHLVMHRESVLQGQASFGSATRPLWKYVDWYGQRFYYLE</sequence>
<dbReference type="Pfam" id="PF00646">
    <property type="entry name" value="F-box"/>
    <property type="match status" value="1"/>
</dbReference>
<accession>M8CI32</accession>
<dbReference type="PANTHER" id="PTHR31672:SF2">
    <property type="entry name" value="F-BOX DOMAIN-CONTAINING PROTEIN"/>
    <property type="match status" value="1"/>
</dbReference>
<dbReference type="AlphaFoldDB" id="M8CI32"/>
<evidence type="ECO:0000313" key="1">
    <source>
        <dbReference type="EnsemblPlants" id="EMT22921"/>
    </source>
</evidence>
<dbReference type="PROSITE" id="PS50181">
    <property type="entry name" value="FBOX"/>
    <property type="match status" value="1"/>
</dbReference>
<dbReference type="EnsemblPlants" id="EMT22921">
    <property type="protein sequence ID" value="EMT22921"/>
    <property type="gene ID" value="F775_03135"/>
</dbReference>
<dbReference type="InterPro" id="IPR001810">
    <property type="entry name" value="F-box_dom"/>
</dbReference>
<proteinExistence type="predicted"/>
<dbReference type="InterPro" id="IPR036047">
    <property type="entry name" value="F-box-like_dom_sf"/>
</dbReference>
<dbReference type="SMART" id="SM00256">
    <property type="entry name" value="FBOX"/>
    <property type="match status" value="1"/>
</dbReference>
<reference evidence="1" key="1">
    <citation type="submission" date="2015-06" db="UniProtKB">
        <authorList>
            <consortium name="EnsemblPlants"/>
        </authorList>
    </citation>
    <scope>IDENTIFICATION</scope>
</reference>
<dbReference type="SUPFAM" id="SSF81383">
    <property type="entry name" value="F-box domain"/>
    <property type="match status" value="1"/>
</dbReference>
<name>M8CI32_AEGTA</name>
<dbReference type="InterPro" id="IPR050796">
    <property type="entry name" value="SCF_F-box_component"/>
</dbReference>
<protein>
    <submittedName>
        <fullName evidence="1">Uncharacterized protein</fullName>
    </submittedName>
</protein>
<dbReference type="Gene3D" id="1.20.1280.50">
    <property type="match status" value="1"/>
</dbReference>